<reference evidence="2 3" key="1">
    <citation type="submission" date="2024-04" db="EMBL/GenBank/DDBJ databases">
        <title>Tritrichomonas musculus Genome.</title>
        <authorList>
            <person name="Alves-Ferreira E."/>
            <person name="Grigg M."/>
            <person name="Lorenzi H."/>
            <person name="Galac M."/>
        </authorList>
    </citation>
    <scope>NUCLEOTIDE SEQUENCE [LARGE SCALE GENOMIC DNA]</scope>
    <source>
        <strain evidence="2 3">EAF2021</strain>
    </source>
</reference>
<name>A0ABR2ICM2_9EUKA</name>
<dbReference type="Proteomes" id="UP001470230">
    <property type="component" value="Unassembled WGS sequence"/>
</dbReference>
<sequence>MIMNKMNHDQDEDKFIFDLNNEMEEEAKDDLINIQLSSNLIQVHYYQIFKYSELIQEGYNKKEAIDSLPQYIQEIQDKYHIDEDNLVTFFKMIKEEKIEIKNSQYSDLYRLSKLFQVKSLQRSLNKYAHKFSKNINFIINLMVDHHRNKNDEIFAIDDFSKEMEIFLVNNINECLVNESFQHLPVSVIYRMIDQSRREDVSNDLLYEFIMESIDSRFVLFSFVNIEKLTEKHFEDLCEQYSKWKGSEIKRYCEYLTIDILFIKRMKDEKIRLDKEHEKQIQEMMDKNILLQTKLKELTRENKSLQDQINKTNDIHEIFQKNILKLEGYNNSLQNQMKKDNQMFRDQIKQTNDALSNAKSVYKIIKSLDYFKNSIQNLKNAIDEDQEEMKTFFEEKIKIENEQRKAKEINETRSLVSKYNEILLDILHSDKHKEINDKVKNLKVYHSQLQAYPELFKKEGIDLVTFKYQSSNDFVLNVKKNNEQIKIKIPKSYYQKDQYLYPGEEIRREDNSNIWYHITKVTVTHFDYIKEYFDLDAIISRSTNVSSRKPVIVFGNKYQDSKVFLETLDNIYKELTSLDEKFFAVLEFDPNIRSDIFSYIEKINNSLQSVKNNLQVEFSDHSPAPNSKRILQGEMKDYLDNLYQLINDLKISK</sequence>
<comment type="caution">
    <text evidence="2">The sequence shown here is derived from an EMBL/GenBank/DDBJ whole genome shotgun (WGS) entry which is preliminary data.</text>
</comment>
<accession>A0ABR2ICM2</accession>
<keyword evidence="3" id="KW-1185">Reference proteome</keyword>
<gene>
    <name evidence="2" type="ORF">M9Y10_012504</name>
</gene>
<proteinExistence type="predicted"/>
<evidence type="ECO:0000313" key="2">
    <source>
        <dbReference type="EMBL" id="KAK8860814.1"/>
    </source>
</evidence>
<keyword evidence="1" id="KW-0175">Coiled coil</keyword>
<feature type="coiled-coil region" evidence="1">
    <location>
        <begin position="367"/>
        <end position="401"/>
    </location>
</feature>
<evidence type="ECO:0000313" key="3">
    <source>
        <dbReference type="Proteomes" id="UP001470230"/>
    </source>
</evidence>
<protein>
    <submittedName>
        <fullName evidence="2">Uncharacterized protein</fullName>
    </submittedName>
</protein>
<organism evidence="2 3">
    <name type="scientific">Tritrichomonas musculus</name>
    <dbReference type="NCBI Taxonomy" id="1915356"/>
    <lineage>
        <taxon>Eukaryota</taxon>
        <taxon>Metamonada</taxon>
        <taxon>Parabasalia</taxon>
        <taxon>Tritrichomonadida</taxon>
        <taxon>Tritrichomonadidae</taxon>
        <taxon>Tritrichomonas</taxon>
    </lineage>
</organism>
<dbReference type="EMBL" id="JAPFFF010000018">
    <property type="protein sequence ID" value="KAK8860814.1"/>
    <property type="molecule type" value="Genomic_DNA"/>
</dbReference>
<evidence type="ECO:0000256" key="1">
    <source>
        <dbReference type="SAM" id="Coils"/>
    </source>
</evidence>
<feature type="coiled-coil region" evidence="1">
    <location>
        <begin position="262"/>
        <end position="314"/>
    </location>
</feature>